<sequence>MDNIEEAFDAALRSADRAFEESQERTLLPLTSIPYALELLGLDPDDSFVLDLFKDTAAPMTPGKIRRGAEDQGVPFGQFRQVCEVLLSSTTKKEYHRPGSSLIQRGRRHGVSVDVPSEASESELSDCQGSGADDEYLDDEECQSEIGEDGDYHAAAPPLSSRVTAKQAGEAAEVLRILQSKTGSRPGVPSTSGLSAQDLRDIAANVGEKLSENDAQEMIEEAVKIRKIQASGRISIQEGSLVGTEELIAVLRRLNGA</sequence>
<comment type="caution">
    <text evidence="2">The sequence shown here is derived from an EMBL/GenBank/DDBJ whole genome shotgun (WGS) entry which is preliminary data.</text>
</comment>
<dbReference type="Proteomes" id="UP000027361">
    <property type="component" value="Unassembled WGS sequence"/>
</dbReference>
<name>A0A066VLR2_TILAU</name>
<reference evidence="2 3" key="1">
    <citation type="submission" date="2014-05" db="EMBL/GenBank/DDBJ databases">
        <title>Draft genome sequence of a rare smut relative, Tilletiaria anomala UBC 951.</title>
        <authorList>
            <consortium name="DOE Joint Genome Institute"/>
            <person name="Toome M."/>
            <person name="Kuo A."/>
            <person name="Henrissat B."/>
            <person name="Lipzen A."/>
            <person name="Tritt A."/>
            <person name="Yoshinaga Y."/>
            <person name="Zane M."/>
            <person name="Barry K."/>
            <person name="Grigoriev I.V."/>
            <person name="Spatafora J.W."/>
            <person name="Aimea M.C."/>
        </authorList>
    </citation>
    <scope>NUCLEOTIDE SEQUENCE [LARGE SCALE GENOMIC DNA]</scope>
    <source>
        <strain evidence="2 3">UBC 951</strain>
    </source>
</reference>
<dbReference type="AlphaFoldDB" id="A0A066VLR2"/>
<dbReference type="HOGENOM" id="CLU_1082530_0_0_1"/>
<evidence type="ECO:0000256" key="1">
    <source>
        <dbReference type="SAM" id="MobiDB-lite"/>
    </source>
</evidence>
<evidence type="ECO:0000313" key="2">
    <source>
        <dbReference type="EMBL" id="KDN39520.1"/>
    </source>
</evidence>
<dbReference type="InParanoid" id="A0A066VLR2"/>
<keyword evidence="3" id="KW-1185">Reference proteome</keyword>
<protein>
    <submittedName>
        <fullName evidence="2">Uncharacterized protein</fullName>
    </submittedName>
</protein>
<accession>A0A066VLR2</accession>
<dbReference type="EMBL" id="JMSN01000103">
    <property type="protein sequence ID" value="KDN39520.1"/>
    <property type="molecule type" value="Genomic_DNA"/>
</dbReference>
<organism evidence="2 3">
    <name type="scientific">Tilletiaria anomala (strain ATCC 24038 / CBS 436.72 / UBC 951)</name>
    <dbReference type="NCBI Taxonomy" id="1037660"/>
    <lineage>
        <taxon>Eukaryota</taxon>
        <taxon>Fungi</taxon>
        <taxon>Dikarya</taxon>
        <taxon>Basidiomycota</taxon>
        <taxon>Ustilaginomycotina</taxon>
        <taxon>Exobasidiomycetes</taxon>
        <taxon>Georgefischeriales</taxon>
        <taxon>Tilletiariaceae</taxon>
        <taxon>Tilletiaria</taxon>
    </lineage>
</organism>
<gene>
    <name evidence="2" type="ORF">K437DRAFT_270252</name>
</gene>
<proteinExistence type="predicted"/>
<dbReference type="OrthoDB" id="2530165at2759"/>
<feature type="region of interest" description="Disordered" evidence="1">
    <location>
        <begin position="96"/>
        <end position="139"/>
    </location>
</feature>
<dbReference type="RefSeq" id="XP_013241067.1">
    <property type="nucleotide sequence ID" value="XM_013385613.1"/>
</dbReference>
<evidence type="ECO:0000313" key="3">
    <source>
        <dbReference type="Proteomes" id="UP000027361"/>
    </source>
</evidence>
<dbReference type="GeneID" id="25266157"/>